<gene>
    <name evidence="2" type="ORF">PX52LOC_03232</name>
</gene>
<dbReference type="GO" id="GO:0006352">
    <property type="term" value="P:DNA-templated transcription initiation"/>
    <property type="evidence" value="ECO:0007669"/>
    <property type="project" value="InterPro"/>
</dbReference>
<dbReference type="InterPro" id="IPR013325">
    <property type="entry name" value="RNA_pol_sigma_r2"/>
</dbReference>
<dbReference type="Gene3D" id="1.10.1740.10">
    <property type="match status" value="1"/>
</dbReference>
<evidence type="ECO:0000313" key="2">
    <source>
        <dbReference type="EMBL" id="QEL16291.1"/>
    </source>
</evidence>
<reference evidence="3" key="1">
    <citation type="submission" date="2019-08" db="EMBL/GenBank/DDBJ databases">
        <title>Limnoglobus roseus gen. nov., sp. nov., a novel freshwater planctomycete with a giant genome from the family Gemmataceae.</title>
        <authorList>
            <person name="Kulichevskaya I.S."/>
            <person name="Naumoff D.G."/>
            <person name="Miroshnikov K."/>
            <person name="Ivanova A."/>
            <person name="Philippov D.A."/>
            <person name="Hakobyan A."/>
            <person name="Rijpstra I.C."/>
            <person name="Sinninghe Damste J.S."/>
            <person name="Liesack W."/>
            <person name="Dedysh S.N."/>
        </authorList>
    </citation>
    <scope>NUCLEOTIDE SEQUENCE [LARGE SCALE GENOMIC DNA]</scope>
    <source>
        <strain evidence="3">PX52</strain>
    </source>
</reference>
<protein>
    <submittedName>
        <fullName evidence="2">Sigma-70 family RNA polymerase sigma factor</fullName>
    </submittedName>
</protein>
<evidence type="ECO:0000313" key="3">
    <source>
        <dbReference type="Proteomes" id="UP000324974"/>
    </source>
</evidence>
<dbReference type="AlphaFoldDB" id="A0A5C1AAP4"/>
<organism evidence="2 3">
    <name type="scientific">Limnoglobus roseus</name>
    <dbReference type="NCBI Taxonomy" id="2598579"/>
    <lineage>
        <taxon>Bacteria</taxon>
        <taxon>Pseudomonadati</taxon>
        <taxon>Planctomycetota</taxon>
        <taxon>Planctomycetia</taxon>
        <taxon>Gemmatales</taxon>
        <taxon>Gemmataceae</taxon>
        <taxon>Limnoglobus</taxon>
    </lineage>
</organism>
<dbReference type="KEGG" id="lrs:PX52LOC_03232"/>
<feature type="domain" description="RNA polymerase sigma-70 region 2" evidence="1">
    <location>
        <begin position="40"/>
        <end position="100"/>
    </location>
</feature>
<sequence length="244" mass="27895">MDSNIPADRLSQISTMWTGLARRDDVQADESRAAAAAFLDRYYQAVYGYLLRSVKDPDRAAELFQEFALRFLKGDFRHADPGRGRFRDYLRTVLINLVRRSSSKPVNVALAAEPEVLPEEPVDGEFLTHWREAILNVAWQALQQEQNRGGPPYYSVLRLRAEKPDLTSVELAVQLTANLKAIEAYTDANVRKILQRGREVFSDKVVDEVARSIPTRDEDRVAQELIDLGFLGFCRKALDRWRVQ</sequence>
<dbReference type="Proteomes" id="UP000324974">
    <property type="component" value="Chromosome"/>
</dbReference>
<dbReference type="Pfam" id="PF04542">
    <property type="entry name" value="Sigma70_r2"/>
    <property type="match status" value="1"/>
</dbReference>
<accession>A0A5C1AAP4</accession>
<evidence type="ECO:0000259" key="1">
    <source>
        <dbReference type="Pfam" id="PF04542"/>
    </source>
</evidence>
<dbReference type="InterPro" id="IPR007627">
    <property type="entry name" value="RNA_pol_sigma70_r2"/>
</dbReference>
<dbReference type="EMBL" id="CP042425">
    <property type="protein sequence ID" value="QEL16291.1"/>
    <property type="molecule type" value="Genomic_DNA"/>
</dbReference>
<dbReference type="SUPFAM" id="SSF88946">
    <property type="entry name" value="Sigma2 domain of RNA polymerase sigma factors"/>
    <property type="match status" value="1"/>
</dbReference>
<proteinExistence type="predicted"/>
<dbReference type="GO" id="GO:0003700">
    <property type="term" value="F:DNA-binding transcription factor activity"/>
    <property type="evidence" value="ECO:0007669"/>
    <property type="project" value="InterPro"/>
</dbReference>
<keyword evidence="3" id="KW-1185">Reference proteome</keyword>
<name>A0A5C1AAP4_9BACT</name>